<dbReference type="STRING" id="246195.DNO_0502"/>
<evidence type="ECO:0000313" key="9">
    <source>
        <dbReference type="Proteomes" id="UP000000248"/>
    </source>
</evidence>
<protein>
    <submittedName>
        <fullName evidence="8">Bacterial extracellular solute-binding family protein</fullName>
    </submittedName>
</protein>
<evidence type="ECO:0000256" key="5">
    <source>
        <dbReference type="SAM" id="SignalP"/>
    </source>
</evidence>
<dbReference type="CDD" id="cd13704">
    <property type="entry name" value="PBP2_HisK"/>
    <property type="match status" value="1"/>
</dbReference>
<evidence type="ECO:0000313" key="8">
    <source>
        <dbReference type="EMBL" id="ABQ14069.1"/>
    </source>
</evidence>
<dbReference type="GO" id="GO:0015276">
    <property type="term" value="F:ligand-gated monoatomic ion channel activity"/>
    <property type="evidence" value="ECO:0007669"/>
    <property type="project" value="InterPro"/>
</dbReference>
<dbReference type="InterPro" id="IPR001638">
    <property type="entry name" value="Solute-binding_3/MltF_N"/>
</dbReference>
<accession>A5EVN9</accession>
<feature type="signal peptide" evidence="5">
    <location>
        <begin position="1"/>
        <end position="24"/>
    </location>
</feature>
<reference evidence="8 9" key="1">
    <citation type="journal article" date="2007" name="Nat. Biotechnol.">
        <title>Genome sequence and identification of candidate vaccine antigens from the animal pathogen Dichelobacter nodosus.</title>
        <authorList>
            <person name="Myers G.S."/>
            <person name="Parker D."/>
            <person name="Al-Hasani K."/>
            <person name="Kennan R.M."/>
            <person name="Seemann T."/>
            <person name="Ren Q."/>
            <person name="Badger J.H."/>
            <person name="Selengut J.D."/>
            <person name="Deboy R.T."/>
            <person name="Tettelin H."/>
            <person name="Boyce J.D."/>
            <person name="McCarl V.P."/>
            <person name="Han X."/>
            <person name="Nelson W.C."/>
            <person name="Madupu R."/>
            <person name="Mohamoud Y."/>
            <person name="Holley T."/>
            <person name="Fedorova N."/>
            <person name="Khouri H."/>
            <person name="Bottomley S.P."/>
            <person name="Whittington R.J."/>
            <person name="Adler B."/>
            <person name="Songer J.G."/>
            <person name="Rood J.I."/>
            <person name="Paulsen I.T."/>
        </authorList>
    </citation>
    <scope>NUCLEOTIDE SEQUENCE [LARGE SCALE GENOMIC DNA]</scope>
    <source>
        <strain evidence="8 9">VCS1703A</strain>
    </source>
</reference>
<evidence type="ECO:0000256" key="4">
    <source>
        <dbReference type="RuleBase" id="RU003744"/>
    </source>
</evidence>
<dbReference type="GO" id="GO:0030313">
    <property type="term" value="C:cell envelope"/>
    <property type="evidence" value="ECO:0007669"/>
    <property type="project" value="UniProtKB-SubCell"/>
</dbReference>
<keyword evidence="9" id="KW-1185">Reference proteome</keyword>
<dbReference type="SMART" id="SM00062">
    <property type="entry name" value="PBPb"/>
    <property type="match status" value="1"/>
</dbReference>
<dbReference type="KEGG" id="dno:DNO_0502"/>
<dbReference type="Pfam" id="PF00497">
    <property type="entry name" value="SBP_bac_3"/>
    <property type="match status" value="1"/>
</dbReference>
<dbReference type="HOGENOM" id="CLU_019602_18_2_6"/>
<keyword evidence="3 5" id="KW-0732">Signal</keyword>
<feature type="domain" description="Solute-binding protein family 3/N-terminal" evidence="6">
    <location>
        <begin position="27"/>
        <end position="252"/>
    </location>
</feature>
<dbReference type="Gene3D" id="3.40.190.10">
    <property type="entry name" value="Periplasmic binding protein-like II"/>
    <property type="match status" value="2"/>
</dbReference>
<dbReference type="SUPFAM" id="SSF53850">
    <property type="entry name" value="Periplasmic binding protein-like II"/>
    <property type="match status" value="1"/>
</dbReference>
<organism evidence="8 9">
    <name type="scientific">Dichelobacter nodosus (strain VCS1703A)</name>
    <dbReference type="NCBI Taxonomy" id="246195"/>
    <lineage>
        <taxon>Bacteria</taxon>
        <taxon>Pseudomonadati</taxon>
        <taxon>Pseudomonadota</taxon>
        <taxon>Gammaproteobacteria</taxon>
        <taxon>Cardiobacteriales</taxon>
        <taxon>Cardiobacteriaceae</taxon>
        <taxon>Dichelobacter</taxon>
    </lineage>
</organism>
<dbReference type="SMART" id="SM00079">
    <property type="entry name" value="PBPe"/>
    <property type="match status" value="1"/>
</dbReference>
<dbReference type="InterPro" id="IPR018313">
    <property type="entry name" value="SBP_3_CS"/>
</dbReference>
<evidence type="ECO:0000256" key="2">
    <source>
        <dbReference type="ARBA" id="ARBA00010333"/>
    </source>
</evidence>
<evidence type="ECO:0000259" key="6">
    <source>
        <dbReference type="SMART" id="SM00062"/>
    </source>
</evidence>
<comment type="similarity">
    <text evidence="2 4">Belongs to the bacterial solute-binding protein 3 family.</text>
</comment>
<dbReference type="eggNOG" id="COG0834">
    <property type="taxonomic scope" value="Bacteria"/>
</dbReference>
<evidence type="ECO:0000259" key="7">
    <source>
        <dbReference type="SMART" id="SM00079"/>
    </source>
</evidence>
<evidence type="ECO:0000256" key="3">
    <source>
        <dbReference type="ARBA" id="ARBA00022729"/>
    </source>
</evidence>
<dbReference type="OrthoDB" id="9768183at2"/>
<dbReference type="Proteomes" id="UP000000248">
    <property type="component" value="Chromosome"/>
</dbReference>
<feature type="domain" description="Ionotropic glutamate receptor C-terminal" evidence="7">
    <location>
        <begin position="25"/>
        <end position="251"/>
    </location>
</feature>
<dbReference type="EMBL" id="CP000513">
    <property type="protein sequence ID" value="ABQ14069.1"/>
    <property type="molecule type" value="Genomic_DNA"/>
</dbReference>
<dbReference type="PANTHER" id="PTHR35936:SF35">
    <property type="entry name" value="L-CYSTINE-BINDING PROTEIN TCYJ"/>
    <property type="match status" value="1"/>
</dbReference>
<dbReference type="SMR" id="A5EVN9"/>
<dbReference type="PANTHER" id="PTHR35936">
    <property type="entry name" value="MEMBRANE-BOUND LYTIC MUREIN TRANSGLYCOSYLASE F"/>
    <property type="match status" value="1"/>
</dbReference>
<gene>
    <name evidence="8" type="ordered locus">DNO_0502</name>
</gene>
<proteinExistence type="inferred from homology"/>
<sequence length="253" mass="28213">MPFLKTLFRGALCSIACGASLFCAADVYRIIRNYPELMPVSYMDEKGSPTGFETELIRKIAEQAQLDLKEEFVANFGDTLTALENGKADLAMATISVTPARQQIFDFTTPYFRVNPFAFITKDDSIKTIQDLANKKVSVWTGSNHEQKIKEIQKEGTGSVIPAKSIFLAVKAVIQGEADVAVGDDAYMLNFADRYKQHNLKAVIDRSTEPESYAIAVRKGDQALKKKIDDALLQLKRDGTIDALTKKWYPNRT</sequence>
<dbReference type="RefSeq" id="WP_012030837.1">
    <property type="nucleotide sequence ID" value="NC_009446.1"/>
</dbReference>
<dbReference type="PROSITE" id="PS01039">
    <property type="entry name" value="SBP_BACTERIAL_3"/>
    <property type="match status" value="1"/>
</dbReference>
<comment type="subcellular location">
    <subcellularLocation>
        <location evidence="1">Cell envelope</location>
    </subcellularLocation>
</comment>
<dbReference type="AlphaFoldDB" id="A5EVN9"/>
<dbReference type="GO" id="GO:0016020">
    <property type="term" value="C:membrane"/>
    <property type="evidence" value="ECO:0007669"/>
    <property type="project" value="InterPro"/>
</dbReference>
<name>A5EVN9_DICNV</name>
<feature type="chain" id="PRO_5002681303" evidence="5">
    <location>
        <begin position="25"/>
        <end position="253"/>
    </location>
</feature>
<dbReference type="InterPro" id="IPR001320">
    <property type="entry name" value="Iontro_rcpt_C"/>
</dbReference>
<evidence type="ECO:0000256" key="1">
    <source>
        <dbReference type="ARBA" id="ARBA00004196"/>
    </source>
</evidence>